<keyword evidence="4" id="KW-1185">Reference proteome</keyword>
<feature type="compositionally biased region" description="Low complexity" evidence="1">
    <location>
        <begin position="112"/>
        <end position="168"/>
    </location>
</feature>
<evidence type="ECO:0000256" key="1">
    <source>
        <dbReference type="SAM" id="MobiDB-lite"/>
    </source>
</evidence>
<dbReference type="RefSeq" id="WP_201102457.1">
    <property type="nucleotide sequence ID" value="NZ_CP067977.1"/>
</dbReference>
<feature type="region of interest" description="Disordered" evidence="1">
    <location>
        <begin position="112"/>
        <end position="176"/>
    </location>
</feature>
<gene>
    <name evidence="3" type="ORF">JIP62_12310</name>
</gene>
<keyword evidence="2" id="KW-0472">Membrane</keyword>
<evidence type="ECO:0000313" key="3">
    <source>
        <dbReference type="EMBL" id="QQQ18082.1"/>
    </source>
</evidence>
<keyword evidence="2" id="KW-0812">Transmembrane</keyword>
<protein>
    <submittedName>
        <fullName evidence="3">Uncharacterized protein</fullName>
    </submittedName>
</protein>
<name>A0ABX7BKI8_9CAUL</name>
<feature type="transmembrane region" description="Helical" evidence="2">
    <location>
        <begin position="41"/>
        <end position="62"/>
    </location>
</feature>
<proteinExistence type="predicted"/>
<sequence>MTVTYTDDLKHTETRPDRAEQVFTPVYARSKSRRTKPFKTWMILAPVGALVLGGSAIAMMMAPPSTGRLAEAEPAGEAMTMPLSAPLATIPEPVAMTPAAVEAPAPAAAPVARAEPAPAMRRSASPSAARPVAAPEPVSAEPMGPRPYSSETSATAEPAAPAITPAAPNISVQPLA</sequence>
<reference evidence="3 4" key="1">
    <citation type="submission" date="2021-01" db="EMBL/GenBank/DDBJ databases">
        <title>Brevundimonas vitis sp. nov., an bacterium isolated from grape (Vitis vinifera).</title>
        <authorList>
            <person name="Jiang L."/>
            <person name="Lee J."/>
        </authorList>
    </citation>
    <scope>NUCLEOTIDE SEQUENCE [LARGE SCALE GENOMIC DNA]</scope>
    <source>
        <strain evidence="3 4">GRTSA-9</strain>
    </source>
</reference>
<keyword evidence="2" id="KW-1133">Transmembrane helix</keyword>
<evidence type="ECO:0000256" key="2">
    <source>
        <dbReference type="SAM" id="Phobius"/>
    </source>
</evidence>
<organism evidence="3 4">
    <name type="scientific">Brevundimonas vitisensis</name>
    <dbReference type="NCBI Taxonomy" id="2800818"/>
    <lineage>
        <taxon>Bacteria</taxon>
        <taxon>Pseudomonadati</taxon>
        <taxon>Pseudomonadota</taxon>
        <taxon>Alphaproteobacteria</taxon>
        <taxon>Caulobacterales</taxon>
        <taxon>Caulobacteraceae</taxon>
        <taxon>Brevundimonas</taxon>
    </lineage>
</organism>
<evidence type="ECO:0000313" key="4">
    <source>
        <dbReference type="Proteomes" id="UP000595448"/>
    </source>
</evidence>
<dbReference type="Proteomes" id="UP000595448">
    <property type="component" value="Chromosome"/>
</dbReference>
<dbReference type="EMBL" id="CP067977">
    <property type="protein sequence ID" value="QQQ18082.1"/>
    <property type="molecule type" value="Genomic_DNA"/>
</dbReference>
<accession>A0ABX7BKI8</accession>